<feature type="transmembrane region" description="Helical" evidence="6">
    <location>
        <begin position="34"/>
        <end position="53"/>
    </location>
</feature>
<dbReference type="Pfam" id="PF13564">
    <property type="entry name" value="DoxX_2"/>
    <property type="match status" value="1"/>
</dbReference>
<reference evidence="7" key="1">
    <citation type="submission" date="2021-04" db="EMBL/GenBank/DDBJ databases">
        <title>Sequencing of actinobacteria type strains.</title>
        <authorList>
            <person name="Nguyen G.-S."/>
            <person name="Wentzel A."/>
        </authorList>
    </citation>
    <scope>NUCLEOTIDE SEQUENCE</scope>
    <source>
        <strain evidence="7">DSM 42095</strain>
    </source>
</reference>
<organism evidence="7 8">
    <name type="scientific">Streptomyces daliensis</name>
    <dbReference type="NCBI Taxonomy" id="299421"/>
    <lineage>
        <taxon>Bacteria</taxon>
        <taxon>Bacillati</taxon>
        <taxon>Actinomycetota</taxon>
        <taxon>Actinomycetes</taxon>
        <taxon>Kitasatosporales</taxon>
        <taxon>Streptomycetaceae</taxon>
        <taxon>Streptomyces</taxon>
    </lineage>
</organism>
<keyword evidence="2 6" id="KW-0812">Transmembrane</keyword>
<evidence type="ECO:0000313" key="8">
    <source>
        <dbReference type="Proteomes" id="UP000675554"/>
    </source>
</evidence>
<keyword evidence="3 6" id="KW-1133">Transmembrane helix</keyword>
<evidence type="ECO:0000256" key="6">
    <source>
        <dbReference type="SAM" id="Phobius"/>
    </source>
</evidence>
<feature type="transmembrane region" description="Helical" evidence="6">
    <location>
        <begin position="122"/>
        <end position="138"/>
    </location>
</feature>
<keyword evidence="4 6" id="KW-0472">Membrane</keyword>
<evidence type="ECO:0000256" key="4">
    <source>
        <dbReference type="ARBA" id="ARBA00023136"/>
    </source>
</evidence>
<dbReference type="GO" id="GO:0016020">
    <property type="term" value="C:membrane"/>
    <property type="evidence" value="ECO:0007669"/>
    <property type="project" value="UniProtKB-SubCell"/>
</dbReference>
<evidence type="ECO:0000256" key="2">
    <source>
        <dbReference type="ARBA" id="ARBA00022692"/>
    </source>
</evidence>
<dbReference type="Proteomes" id="UP000675554">
    <property type="component" value="Unassembled WGS sequence"/>
</dbReference>
<keyword evidence="8" id="KW-1185">Reference proteome</keyword>
<feature type="transmembrane region" description="Helical" evidence="6">
    <location>
        <begin position="98"/>
        <end position="116"/>
    </location>
</feature>
<sequence>MTSPTFDPAATPASSPSDVPAPSTAARPGRKTNIALWTFQILTAALMFNGAVIKYLASEETVEAFAKFGVGDWFLYFIATAELVGGIALLIPRLAGAAACAFALMMVGAAISEVLVLKSGMLAGPLVTLAVVSFIAWGRRDSTRDLVRQLSSPLRRA</sequence>
<evidence type="ECO:0000313" key="7">
    <source>
        <dbReference type="EMBL" id="MBR7673708.1"/>
    </source>
</evidence>
<dbReference type="EMBL" id="JAGSMN010000243">
    <property type="protein sequence ID" value="MBR7673708.1"/>
    <property type="molecule type" value="Genomic_DNA"/>
</dbReference>
<proteinExistence type="predicted"/>
<comment type="caution">
    <text evidence="7">The sequence shown here is derived from an EMBL/GenBank/DDBJ whole genome shotgun (WGS) entry which is preliminary data.</text>
</comment>
<feature type="region of interest" description="Disordered" evidence="5">
    <location>
        <begin position="1"/>
        <end position="27"/>
    </location>
</feature>
<protein>
    <submittedName>
        <fullName evidence="7">DoxX family protein</fullName>
    </submittedName>
</protein>
<evidence type="ECO:0000256" key="5">
    <source>
        <dbReference type="SAM" id="MobiDB-lite"/>
    </source>
</evidence>
<dbReference type="AlphaFoldDB" id="A0A8T4IPG7"/>
<evidence type="ECO:0000256" key="3">
    <source>
        <dbReference type="ARBA" id="ARBA00022989"/>
    </source>
</evidence>
<feature type="transmembrane region" description="Helical" evidence="6">
    <location>
        <begin position="73"/>
        <end position="91"/>
    </location>
</feature>
<accession>A0A8T4IPG7</accession>
<dbReference type="InterPro" id="IPR032808">
    <property type="entry name" value="DoxX"/>
</dbReference>
<comment type="subcellular location">
    <subcellularLocation>
        <location evidence="1">Membrane</location>
        <topology evidence="1">Multi-pass membrane protein</topology>
    </subcellularLocation>
</comment>
<feature type="compositionally biased region" description="Low complexity" evidence="5">
    <location>
        <begin position="1"/>
        <end position="26"/>
    </location>
</feature>
<evidence type="ECO:0000256" key="1">
    <source>
        <dbReference type="ARBA" id="ARBA00004141"/>
    </source>
</evidence>
<gene>
    <name evidence="7" type="ORF">KDA82_11900</name>
</gene>
<name>A0A8T4IPG7_9ACTN</name>